<comment type="caution">
    <text evidence="9">The sequence shown here is derived from an EMBL/GenBank/DDBJ whole genome shotgun (WGS) entry which is preliminary data.</text>
</comment>
<accession>K9EVI9</accession>
<evidence type="ECO:0000256" key="2">
    <source>
        <dbReference type="ARBA" id="ARBA00022491"/>
    </source>
</evidence>
<feature type="domain" description="CoA-binding" evidence="8">
    <location>
        <begin position="80"/>
        <end position="181"/>
    </location>
</feature>
<dbReference type="NCBIfam" id="NF003989">
    <property type="entry name" value="PRK05472.1-3"/>
    <property type="match status" value="1"/>
</dbReference>
<evidence type="ECO:0000259" key="8">
    <source>
        <dbReference type="SMART" id="SM00881"/>
    </source>
</evidence>
<sequence length="221" mass="24867">MVKQRQIPKATARRLPLYYRYFTYLYETGIKRISSAQLSESMKVDSATIRRDFSYFGALGKRGYGYDVENLMNFFKEQLSQEELTNIALVGVGNLGQALLNYNFRKDNSMRISAGFDVNPGLIDTILEGVPIYDVKDLVAQVSDQKINVAILAVPSDHAQDMTDKLVEAGVKGILNFTPLRVTVPPGVRVHNVDLANELQALIYFISHYTDTDQEASMDEE</sequence>
<dbReference type="NCBIfam" id="NF003995">
    <property type="entry name" value="PRK05472.2-4"/>
    <property type="match status" value="1"/>
</dbReference>
<evidence type="ECO:0000256" key="1">
    <source>
        <dbReference type="ARBA" id="ARBA00022490"/>
    </source>
</evidence>
<dbReference type="InterPro" id="IPR022876">
    <property type="entry name" value="Tscrpt_rep_Rex"/>
</dbReference>
<dbReference type="InterPro" id="IPR003781">
    <property type="entry name" value="CoA-bd"/>
</dbReference>
<dbReference type="InterPro" id="IPR036390">
    <property type="entry name" value="WH_DNA-bd_sf"/>
</dbReference>
<dbReference type="STRING" id="883081.HMPREF9698_01391"/>
<feature type="binding site" evidence="7">
    <location>
        <begin position="91"/>
        <end position="96"/>
    </location>
    <ligand>
        <name>NAD(+)</name>
        <dbReference type="ChEBI" id="CHEBI:57540"/>
    </ligand>
</feature>
<dbReference type="PANTHER" id="PTHR35786:SF1">
    <property type="entry name" value="REDOX-SENSING TRANSCRIPTIONAL REPRESSOR REX 1"/>
    <property type="match status" value="1"/>
</dbReference>
<keyword evidence="1 7" id="KW-0963">Cytoplasm</keyword>
<protein>
    <recommendedName>
        <fullName evidence="7">Redox-sensing transcriptional repressor Rex</fullName>
    </recommendedName>
</protein>
<name>K9EVI9_9LACT</name>
<dbReference type="GO" id="GO:0003700">
    <property type="term" value="F:DNA-binding transcription factor activity"/>
    <property type="evidence" value="ECO:0007669"/>
    <property type="project" value="UniProtKB-UniRule"/>
</dbReference>
<keyword evidence="4 7" id="KW-0520">NAD</keyword>
<evidence type="ECO:0000256" key="3">
    <source>
        <dbReference type="ARBA" id="ARBA00023015"/>
    </source>
</evidence>
<comment type="similarity">
    <text evidence="7">Belongs to the transcriptional regulatory Rex family.</text>
</comment>
<reference evidence="9 10" key="1">
    <citation type="submission" date="2012-09" db="EMBL/GenBank/DDBJ databases">
        <title>The Genome Sequence of Alloiococcus otitis ATCC 51267.</title>
        <authorList>
            <consortium name="The Broad Institute Genome Sequencing Platform"/>
            <person name="Earl A."/>
            <person name="Ward D."/>
            <person name="Feldgarden M."/>
            <person name="Gevers D."/>
            <person name="Huys G."/>
            <person name="Walker B."/>
            <person name="Young S.K."/>
            <person name="Zeng Q."/>
            <person name="Gargeya S."/>
            <person name="Fitzgerald M."/>
            <person name="Haas B."/>
            <person name="Abouelleil A."/>
            <person name="Alvarado L."/>
            <person name="Arachchi H.M."/>
            <person name="Berlin A.M."/>
            <person name="Chapman S.B."/>
            <person name="Goldberg J."/>
            <person name="Griggs A."/>
            <person name="Gujja S."/>
            <person name="Hansen M."/>
            <person name="Howarth C."/>
            <person name="Imamovic A."/>
            <person name="Larimer J."/>
            <person name="McCowen C."/>
            <person name="Montmayeur A."/>
            <person name="Murphy C."/>
            <person name="Neiman D."/>
            <person name="Pearson M."/>
            <person name="Priest M."/>
            <person name="Roberts A."/>
            <person name="Saif S."/>
            <person name="Shea T."/>
            <person name="Sisk P."/>
            <person name="Sykes S."/>
            <person name="Wortman J."/>
            <person name="Nusbaum C."/>
            <person name="Birren B."/>
        </authorList>
    </citation>
    <scope>NUCLEOTIDE SEQUENCE [LARGE SCALE GENOMIC DNA]</scope>
    <source>
        <strain evidence="9 10">ATCC 51267</strain>
    </source>
</reference>
<comment type="subunit">
    <text evidence="7">Homodimer.</text>
</comment>
<keyword evidence="6 7" id="KW-0804">Transcription</keyword>
<dbReference type="Proteomes" id="UP000009875">
    <property type="component" value="Unassembled WGS sequence"/>
</dbReference>
<evidence type="ECO:0000256" key="5">
    <source>
        <dbReference type="ARBA" id="ARBA00023125"/>
    </source>
</evidence>
<dbReference type="SUPFAM" id="SSF51735">
    <property type="entry name" value="NAD(P)-binding Rossmann-fold domains"/>
    <property type="match status" value="1"/>
</dbReference>
<dbReference type="Gene3D" id="3.40.50.720">
    <property type="entry name" value="NAD(P)-binding Rossmann-like Domain"/>
    <property type="match status" value="1"/>
</dbReference>
<dbReference type="GO" id="GO:0003677">
    <property type="term" value="F:DNA binding"/>
    <property type="evidence" value="ECO:0007669"/>
    <property type="project" value="UniProtKB-UniRule"/>
</dbReference>
<comment type="function">
    <text evidence="7">Modulates transcription in response to changes in cellular NADH/NAD(+) redox state.</text>
</comment>
<dbReference type="RefSeq" id="WP_003778449.1">
    <property type="nucleotide sequence ID" value="NZ_JH992960.1"/>
</dbReference>
<dbReference type="HAMAP" id="MF_01131">
    <property type="entry name" value="Rex"/>
    <property type="match status" value="1"/>
</dbReference>
<organism evidence="9 10">
    <name type="scientific">Alloiococcus otitis ATCC 51267</name>
    <dbReference type="NCBI Taxonomy" id="883081"/>
    <lineage>
        <taxon>Bacteria</taxon>
        <taxon>Bacillati</taxon>
        <taxon>Bacillota</taxon>
        <taxon>Bacilli</taxon>
        <taxon>Lactobacillales</taxon>
        <taxon>Carnobacteriaceae</taxon>
        <taxon>Alloiococcus</taxon>
    </lineage>
</organism>
<dbReference type="OrthoDB" id="9784760at2"/>
<dbReference type="Pfam" id="PF02629">
    <property type="entry name" value="CoA_binding"/>
    <property type="match status" value="1"/>
</dbReference>
<evidence type="ECO:0000256" key="7">
    <source>
        <dbReference type="HAMAP-Rule" id="MF_01131"/>
    </source>
</evidence>
<proteinExistence type="inferred from homology"/>
<dbReference type="NCBIfam" id="NF003994">
    <property type="entry name" value="PRK05472.2-3"/>
    <property type="match status" value="1"/>
</dbReference>
<keyword evidence="2 7" id="KW-0678">Repressor</keyword>
<keyword evidence="3 7" id="KW-0805">Transcription regulation</keyword>
<dbReference type="eggNOG" id="COG2344">
    <property type="taxonomic scope" value="Bacteria"/>
</dbReference>
<dbReference type="NCBIfam" id="NF003996">
    <property type="entry name" value="PRK05472.2-5"/>
    <property type="match status" value="1"/>
</dbReference>
<dbReference type="InterPro" id="IPR058203">
    <property type="entry name" value="Rex_bacilli-type"/>
</dbReference>
<keyword evidence="5 7" id="KW-0238">DNA-binding</keyword>
<dbReference type="Pfam" id="PF06971">
    <property type="entry name" value="Put_DNA-bind_N"/>
    <property type="match status" value="1"/>
</dbReference>
<dbReference type="EMBL" id="AGXA01000022">
    <property type="protein sequence ID" value="EKU93230.1"/>
    <property type="molecule type" value="Genomic_DNA"/>
</dbReference>
<dbReference type="NCBIfam" id="NF003991">
    <property type="entry name" value="PRK05472.1-5"/>
    <property type="match status" value="1"/>
</dbReference>
<evidence type="ECO:0000256" key="6">
    <source>
        <dbReference type="ARBA" id="ARBA00023163"/>
    </source>
</evidence>
<dbReference type="InterPro" id="IPR009718">
    <property type="entry name" value="Rex_DNA-bd_C_dom"/>
</dbReference>
<dbReference type="InterPro" id="IPR036388">
    <property type="entry name" value="WH-like_DNA-bd_sf"/>
</dbReference>
<gene>
    <name evidence="7" type="primary">rex</name>
    <name evidence="9" type="ORF">HMPREF9698_01391</name>
</gene>
<dbReference type="SMART" id="SM00881">
    <property type="entry name" value="CoA_binding"/>
    <property type="match status" value="1"/>
</dbReference>
<comment type="subcellular location">
    <subcellularLocation>
        <location evidence="7">Cytoplasm</location>
    </subcellularLocation>
</comment>
<dbReference type="GO" id="GO:0045892">
    <property type="term" value="P:negative regulation of DNA-templated transcription"/>
    <property type="evidence" value="ECO:0007669"/>
    <property type="project" value="InterPro"/>
</dbReference>
<dbReference type="PATRIC" id="fig|883081.3.peg.1226"/>
<dbReference type="HOGENOM" id="CLU_061534_1_1_9"/>
<evidence type="ECO:0000313" key="10">
    <source>
        <dbReference type="Proteomes" id="UP000009875"/>
    </source>
</evidence>
<evidence type="ECO:0000313" key="9">
    <source>
        <dbReference type="EMBL" id="EKU93230.1"/>
    </source>
</evidence>
<dbReference type="AlphaFoldDB" id="K9EVI9"/>
<dbReference type="PANTHER" id="PTHR35786">
    <property type="entry name" value="REDOX-SENSING TRANSCRIPTIONAL REPRESSOR REX"/>
    <property type="match status" value="1"/>
</dbReference>
<dbReference type="Gene3D" id="1.10.10.10">
    <property type="entry name" value="Winged helix-like DNA-binding domain superfamily/Winged helix DNA-binding domain"/>
    <property type="match status" value="1"/>
</dbReference>
<dbReference type="SUPFAM" id="SSF46785">
    <property type="entry name" value="Winged helix' DNA-binding domain"/>
    <property type="match status" value="1"/>
</dbReference>
<keyword evidence="10" id="KW-1185">Reference proteome</keyword>
<dbReference type="GO" id="GO:0051775">
    <property type="term" value="P:response to redox state"/>
    <property type="evidence" value="ECO:0007669"/>
    <property type="project" value="InterPro"/>
</dbReference>
<dbReference type="GO" id="GO:0005737">
    <property type="term" value="C:cytoplasm"/>
    <property type="evidence" value="ECO:0007669"/>
    <property type="project" value="UniProtKB-SubCell"/>
</dbReference>
<dbReference type="InterPro" id="IPR036291">
    <property type="entry name" value="NAD(P)-bd_dom_sf"/>
</dbReference>
<evidence type="ECO:0000256" key="4">
    <source>
        <dbReference type="ARBA" id="ARBA00023027"/>
    </source>
</evidence>
<feature type="DNA-binding region" description="H-T-H motif" evidence="7">
    <location>
        <begin position="17"/>
        <end position="56"/>
    </location>
</feature>